<dbReference type="EMBL" id="AJWJ01000106">
    <property type="protein sequence ID" value="KAF2075297.1"/>
    <property type="molecule type" value="Genomic_DNA"/>
</dbReference>
<proteinExistence type="predicted"/>
<comment type="caution">
    <text evidence="1">The sequence shown here is derived from an EMBL/GenBank/DDBJ whole genome shotgun (WGS) entry which is preliminary data.</text>
</comment>
<accession>A0A8J4PZI4</accession>
<dbReference type="Proteomes" id="UP000695562">
    <property type="component" value="Unassembled WGS sequence"/>
</dbReference>
<name>A0A8J4PZI4_9MYCE</name>
<evidence type="ECO:0000313" key="1">
    <source>
        <dbReference type="EMBL" id="KAF2075297.1"/>
    </source>
</evidence>
<evidence type="ECO:0000313" key="2">
    <source>
        <dbReference type="Proteomes" id="UP000695562"/>
    </source>
</evidence>
<gene>
    <name evidence="1" type="ORF">CYY_003426</name>
</gene>
<sequence length="155" mass="18372">MVYFKISFQSEDPFPLQAPYGFDSEFYFEFKIQFLILDINDIKSKNSCKYQTLYIRNDDEIRPKINESFIDGVRNINFQVSNLILFFYSNLSNWISSFSLISKKTKKFADTLLELRPLIESGNVGFYNICERSNIKSTLQKEENSNHMKRPFYGF</sequence>
<reference evidence="1" key="1">
    <citation type="submission" date="2020-01" db="EMBL/GenBank/DDBJ databases">
        <title>Development of genomics and gene disruption for Polysphondylium violaceum indicates a role for the polyketide synthase stlB in stalk morphogenesis.</title>
        <authorList>
            <person name="Narita B."/>
            <person name="Kawabe Y."/>
            <person name="Kin K."/>
            <person name="Saito T."/>
            <person name="Gibbs R."/>
            <person name="Kuspa A."/>
            <person name="Muzny D."/>
            <person name="Queller D."/>
            <person name="Richards S."/>
            <person name="Strassman J."/>
            <person name="Sucgang R."/>
            <person name="Worley K."/>
            <person name="Schaap P."/>
        </authorList>
    </citation>
    <scope>NUCLEOTIDE SEQUENCE</scope>
    <source>
        <strain evidence="1">QSvi11</strain>
    </source>
</reference>
<keyword evidence="2" id="KW-1185">Reference proteome</keyword>
<organism evidence="1 2">
    <name type="scientific">Polysphondylium violaceum</name>
    <dbReference type="NCBI Taxonomy" id="133409"/>
    <lineage>
        <taxon>Eukaryota</taxon>
        <taxon>Amoebozoa</taxon>
        <taxon>Evosea</taxon>
        <taxon>Eumycetozoa</taxon>
        <taxon>Dictyostelia</taxon>
        <taxon>Dictyosteliales</taxon>
        <taxon>Dictyosteliaceae</taxon>
        <taxon>Polysphondylium</taxon>
    </lineage>
</organism>
<protein>
    <submittedName>
        <fullName evidence="1">Uncharacterized protein</fullName>
    </submittedName>
</protein>
<dbReference type="AlphaFoldDB" id="A0A8J4PZI4"/>